<gene>
    <name evidence="1" type="ordered locus">Sinac_6036</name>
</gene>
<evidence type="ECO:0000313" key="2">
    <source>
        <dbReference type="Proteomes" id="UP000010798"/>
    </source>
</evidence>
<evidence type="ECO:0000313" key="1">
    <source>
        <dbReference type="EMBL" id="AGA30146.1"/>
    </source>
</evidence>
<proteinExistence type="predicted"/>
<name>L0DN95_SINAD</name>
<accession>L0DN95</accession>
<dbReference type="OrthoDB" id="279751at2"/>
<sequence length="85" mass="10063">MRTIFERRQLAGCLEIARKTEPFDPGIYEDEVPEDVEMHRQENIRRIRTRGWQVAASLAICPLLFRCNSSCQFNDFYSQSSYIQM</sequence>
<dbReference type="Proteomes" id="UP000010798">
    <property type="component" value="Chromosome"/>
</dbReference>
<reference evidence="1 2" key="1">
    <citation type="submission" date="2012-02" db="EMBL/GenBank/DDBJ databases">
        <title>Complete sequence of chromosome of Singulisphaera acidiphila DSM 18658.</title>
        <authorList>
            <consortium name="US DOE Joint Genome Institute (JGI-PGF)"/>
            <person name="Lucas S."/>
            <person name="Copeland A."/>
            <person name="Lapidus A."/>
            <person name="Glavina del Rio T."/>
            <person name="Dalin E."/>
            <person name="Tice H."/>
            <person name="Bruce D."/>
            <person name="Goodwin L."/>
            <person name="Pitluck S."/>
            <person name="Peters L."/>
            <person name="Ovchinnikova G."/>
            <person name="Chertkov O."/>
            <person name="Kyrpides N."/>
            <person name="Mavromatis K."/>
            <person name="Ivanova N."/>
            <person name="Brettin T."/>
            <person name="Detter J.C."/>
            <person name="Han C."/>
            <person name="Larimer F."/>
            <person name="Land M."/>
            <person name="Hauser L."/>
            <person name="Markowitz V."/>
            <person name="Cheng J.-F."/>
            <person name="Hugenholtz P."/>
            <person name="Woyke T."/>
            <person name="Wu D."/>
            <person name="Tindall B."/>
            <person name="Pomrenke H."/>
            <person name="Brambilla E."/>
            <person name="Klenk H.-P."/>
            <person name="Eisen J.A."/>
        </authorList>
    </citation>
    <scope>NUCLEOTIDE SEQUENCE [LARGE SCALE GENOMIC DNA]</scope>
    <source>
        <strain evidence="2">ATCC BAA-1392 / DSM 18658 / VKM B-2454 / MOB10</strain>
    </source>
</reference>
<dbReference type="AlphaFoldDB" id="L0DN95"/>
<dbReference type="HOGENOM" id="CLU_2510899_0_0_0"/>
<organism evidence="1 2">
    <name type="scientific">Singulisphaera acidiphila (strain ATCC BAA-1392 / DSM 18658 / VKM B-2454 / MOB10)</name>
    <dbReference type="NCBI Taxonomy" id="886293"/>
    <lineage>
        <taxon>Bacteria</taxon>
        <taxon>Pseudomonadati</taxon>
        <taxon>Planctomycetota</taxon>
        <taxon>Planctomycetia</taxon>
        <taxon>Isosphaerales</taxon>
        <taxon>Isosphaeraceae</taxon>
        <taxon>Singulisphaera</taxon>
    </lineage>
</organism>
<dbReference type="KEGG" id="saci:Sinac_6036"/>
<dbReference type="EMBL" id="CP003364">
    <property type="protein sequence ID" value="AGA30146.1"/>
    <property type="molecule type" value="Genomic_DNA"/>
</dbReference>
<protein>
    <submittedName>
        <fullName evidence="1">Uncharacterized protein</fullName>
    </submittedName>
</protein>
<keyword evidence="2" id="KW-1185">Reference proteome</keyword>